<accession>A0A509E8X6</accession>
<protein>
    <recommendedName>
        <fullName evidence="2">Acyltransferase 3 domain-containing protein</fullName>
    </recommendedName>
</protein>
<proteinExistence type="predicted"/>
<dbReference type="PANTHER" id="PTHR23028">
    <property type="entry name" value="ACETYLTRANSFERASE"/>
    <property type="match status" value="1"/>
</dbReference>
<evidence type="ECO:0000313" key="3">
    <source>
        <dbReference type="EMBL" id="VUD70558.1"/>
    </source>
</evidence>
<organism evidence="3 4">
    <name type="scientific">Methylobacterium symbioticum</name>
    <dbReference type="NCBI Taxonomy" id="2584084"/>
    <lineage>
        <taxon>Bacteria</taxon>
        <taxon>Pseudomonadati</taxon>
        <taxon>Pseudomonadota</taxon>
        <taxon>Alphaproteobacteria</taxon>
        <taxon>Hyphomicrobiales</taxon>
        <taxon>Methylobacteriaceae</taxon>
        <taxon>Methylobacterium</taxon>
    </lineage>
</organism>
<feature type="transmembrane region" description="Helical" evidence="1">
    <location>
        <begin position="54"/>
        <end position="74"/>
    </location>
</feature>
<feature type="transmembrane region" description="Helical" evidence="1">
    <location>
        <begin position="302"/>
        <end position="321"/>
    </location>
</feature>
<evidence type="ECO:0000313" key="4">
    <source>
        <dbReference type="Proteomes" id="UP000410984"/>
    </source>
</evidence>
<feature type="transmembrane region" description="Helical" evidence="1">
    <location>
        <begin position="341"/>
        <end position="360"/>
    </location>
</feature>
<keyword evidence="1" id="KW-1133">Transmembrane helix</keyword>
<dbReference type="InterPro" id="IPR002656">
    <property type="entry name" value="Acyl_transf_3_dom"/>
</dbReference>
<feature type="transmembrane region" description="Helical" evidence="1">
    <location>
        <begin position="166"/>
        <end position="182"/>
    </location>
</feature>
<evidence type="ECO:0000256" key="1">
    <source>
        <dbReference type="SAM" id="Phobius"/>
    </source>
</evidence>
<keyword evidence="1" id="KW-0472">Membrane</keyword>
<keyword evidence="1" id="KW-0812">Transmembrane</keyword>
<dbReference type="GO" id="GO:0016020">
    <property type="term" value="C:membrane"/>
    <property type="evidence" value="ECO:0007669"/>
    <property type="project" value="TreeGrafter"/>
</dbReference>
<dbReference type="InterPro" id="IPR050879">
    <property type="entry name" value="Acyltransferase_3"/>
</dbReference>
<gene>
    <name evidence="3" type="ORF">MET9862_01128</name>
</gene>
<dbReference type="GO" id="GO:0016747">
    <property type="term" value="F:acyltransferase activity, transferring groups other than amino-acyl groups"/>
    <property type="evidence" value="ECO:0007669"/>
    <property type="project" value="InterPro"/>
</dbReference>
<dbReference type="RefSeq" id="WP_185156758.1">
    <property type="nucleotide sequence ID" value="NZ_CABFPH010000010.1"/>
</dbReference>
<feature type="transmembrane region" description="Helical" evidence="1">
    <location>
        <begin position="100"/>
        <end position="120"/>
    </location>
</feature>
<dbReference type="EMBL" id="CABFPH010000010">
    <property type="protein sequence ID" value="VUD70558.1"/>
    <property type="molecule type" value="Genomic_DNA"/>
</dbReference>
<feature type="transmembrane region" description="Helical" evidence="1">
    <location>
        <begin position="219"/>
        <end position="236"/>
    </location>
</feature>
<sequence length="386" mass="41120">MTSPALSSRLPAEPELSGLRAFALLIVVSGHFVQRVDRFNPQATPEGRSMVLEAFAAPAAGVYLFFAISGYLIARALAAERPWGGGHVPLRFLARRVVRIAPPYCIVLLVTFLLVAAAGLEPPRLNLFANRPHALGESLAASLTYLHGLLYGTFPRLFPPGWTLEVEMQFYLLAPLFCLAVWRAGTRFGLGATTAFALGASGMLALAALASGIDNLHQSILPYAPLFLLGILAHAVRGSGWLPRSPVTAALGWPALAAFVLLQPFVDGQGSETALRMLLIALMFASLASGRGSFRAACTAPILVQIGLVSYSAYLVHLQILHVTAAGVARTFGAMPLPSALLVNAAIGLPLTAMAALLMFRGIERPFQRISRSLHGQGAERLVRQD</sequence>
<feature type="transmembrane region" description="Helical" evidence="1">
    <location>
        <begin position="273"/>
        <end position="290"/>
    </location>
</feature>
<name>A0A509E8X6_9HYPH</name>
<feature type="transmembrane region" description="Helical" evidence="1">
    <location>
        <begin position="194"/>
        <end position="213"/>
    </location>
</feature>
<dbReference type="GO" id="GO:0009103">
    <property type="term" value="P:lipopolysaccharide biosynthetic process"/>
    <property type="evidence" value="ECO:0007669"/>
    <property type="project" value="TreeGrafter"/>
</dbReference>
<dbReference type="Pfam" id="PF01757">
    <property type="entry name" value="Acyl_transf_3"/>
    <property type="match status" value="1"/>
</dbReference>
<dbReference type="PANTHER" id="PTHR23028:SF53">
    <property type="entry name" value="ACYL_TRANSF_3 DOMAIN-CONTAINING PROTEIN"/>
    <property type="match status" value="1"/>
</dbReference>
<dbReference type="AlphaFoldDB" id="A0A509E8X6"/>
<feature type="domain" description="Acyltransferase 3" evidence="2">
    <location>
        <begin position="15"/>
        <end position="339"/>
    </location>
</feature>
<reference evidence="3 4" key="1">
    <citation type="submission" date="2019-06" db="EMBL/GenBank/DDBJ databases">
        <authorList>
            <person name="Rodrigo-Torres L."/>
            <person name="Arahal R. D."/>
            <person name="Lucena T."/>
        </authorList>
    </citation>
    <scope>NUCLEOTIDE SEQUENCE [LARGE SCALE GENOMIC DNA]</scope>
    <source>
        <strain evidence="3 4">SB0023/3</strain>
    </source>
</reference>
<dbReference type="Proteomes" id="UP000410984">
    <property type="component" value="Unassembled WGS sequence"/>
</dbReference>
<feature type="transmembrane region" description="Helical" evidence="1">
    <location>
        <begin position="248"/>
        <end position="266"/>
    </location>
</feature>
<keyword evidence="4" id="KW-1185">Reference proteome</keyword>
<evidence type="ECO:0000259" key="2">
    <source>
        <dbReference type="Pfam" id="PF01757"/>
    </source>
</evidence>